<dbReference type="Proteomes" id="UP000199569">
    <property type="component" value="Unassembled WGS sequence"/>
</dbReference>
<reference evidence="10" key="1">
    <citation type="submission" date="2016-10" db="EMBL/GenBank/DDBJ databases">
        <authorList>
            <person name="Varghese N."/>
            <person name="Submissions S."/>
        </authorList>
    </citation>
    <scope>NUCLEOTIDE SEQUENCE [LARGE SCALE GENOMIC DNA]</scope>
    <source>
        <strain evidence="10">CGMCC 1.7666</strain>
    </source>
</reference>
<organism evidence="9 10">
    <name type="scientific">Microvirga guangxiensis</name>
    <dbReference type="NCBI Taxonomy" id="549386"/>
    <lineage>
        <taxon>Bacteria</taxon>
        <taxon>Pseudomonadati</taxon>
        <taxon>Pseudomonadota</taxon>
        <taxon>Alphaproteobacteria</taxon>
        <taxon>Hyphomicrobiales</taxon>
        <taxon>Methylobacteriaceae</taxon>
        <taxon>Microvirga</taxon>
    </lineage>
</organism>
<keyword evidence="10" id="KW-1185">Reference proteome</keyword>
<dbReference type="GO" id="GO:0006753">
    <property type="term" value="P:nucleoside phosphate metabolic process"/>
    <property type="evidence" value="ECO:0007669"/>
    <property type="project" value="TreeGrafter"/>
</dbReference>
<dbReference type="PANTHER" id="PTHR11839:SF18">
    <property type="entry name" value="NUDIX HYDROLASE DOMAIN-CONTAINING PROTEIN"/>
    <property type="match status" value="1"/>
</dbReference>
<dbReference type="STRING" id="549386.SAMN02927923_02214"/>
<comment type="cofactor">
    <cofactor evidence="2">
        <name>Mg(2+)</name>
        <dbReference type="ChEBI" id="CHEBI:18420"/>
    </cofactor>
</comment>
<dbReference type="GO" id="GO:0019693">
    <property type="term" value="P:ribose phosphate metabolic process"/>
    <property type="evidence" value="ECO:0007669"/>
    <property type="project" value="TreeGrafter"/>
</dbReference>
<dbReference type="PROSITE" id="PS51462">
    <property type="entry name" value="NUDIX"/>
    <property type="match status" value="1"/>
</dbReference>
<proteinExistence type="inferred from homology"/>
<dbReference type="AlphaFoldDB" id="A0A1G5IEM1"/>
<dbReference type="InterPro" id="IPR000086">
    <property type="entry name" value="NUDIX_hydrolase_dom"/>
</dbReference>
<dbReference type="RefSeq" id="WP_244510480.1">
    <property type="nucleotide sequence ID" value="NZ_FMVJ01000005.1"/>
</dbReference>
<dbReference type="SUPFAM" id="SSF55811">
    <property type="entry name" value="Nudix"/>
    <property type="match status" value="1"/>
</dbReference>
<comment type="similarity">
    <text evidence="3">Belongs to the Nudix hydrolase family. NudK subfamily.</text>
</comment>
<dbReference type="CDD" id="cd24161">
    <property type="entry name" value="NUDIX_ADPRase_Ndx2"/>
    <property type="match status" value="1"/>
</dbReference>
<evidence type="ECO:0000259" key="8">
    <source>
        <dbReference type="PROSITE" id="PS51462"/>
    </source>
</evidence>
<evidence type="ECO:0000256" key="5">
    <source>
        <dbReference type="ARBA" id="ARBA00022801"/>
    </source>
</evidence>
<sequence>MTSSLEDADEERPDIETVGSRIVYENKWMKVREDQIRRRDGSHGIYGFVEKSDFVIIVPVQDGIVHLVQQYRYPIGRRQWEFPQGSWEDEPGADPRDLARGELEEETGLLAGNMQEAGQLYPLYGTVTQSYRIFLATDLKPGRKQLEQEEQDLVTRAFPLAEVEAMILNGTIQDAGTVASFGMLRLKGLI</sequence>
<dbReference type="GO" id="GO:0016787">
    <property type="term" value="F:hydrolase activity"/>
    <property type="evidence" value="ECO:0007669"/>
    <property type="project" value="UniProtKB-KW"/>
</dbReference>
<evidence type="ECO:0000256" key="1">
    <source>
        <dbReference type="ARBA" id="ARBA00000847"/>
    </source>
</evidence>
<evidence type="ECO:0000313" key="10">
    <source>
        <dbReference type="Proteomes" id="UP000199569"/>
    </source>
</evidence>
<dbReference type="EMBL" id="FMVJ01000005">
    <property type="protein sequence ID" value="SCY73858.1"/>
    <property type="molecule type" value="Genomic_DNA"/>
</dbReference>
<dbReference type="InterPro" id="IPR015797">
    <property type="entry name" value="NUDIX_hydrolase-like_dom_sf"/>
</dbReference>
<feature type="domain" description="Nudix hydrolase" evidence="8">
    <location>
        <begin position="50"/>
        <end position="180"/>
    </location>
</feature>
<dbReference type="PANTHER" id="PTHR11839">
    <property type="entry name" value="UDP/ADP-SUGAR PYROPHOSPHATASE"/>
    <property type="match status" value="1"/>
</dbReference>
<protein>
    <recommendedName>
        <fullName evidence="4">GDP-mannose pyrophosphatase</fullName>
    </recommendedName>
    <alternativeName>
        <fullName evidence="6">GDP-mannose hydrolase</fullName>
    </alternativeName>
    <alternativeName>
        <fullName evidence="7">GDPMK</fullName>
    </alternativeName>
</protein>
<dbReference type="Pfam" id="PF00293">
    <property type="entry name" value="NUDIX"/>
    <property type="match status" value="1"/>
</dbReference>
<dbReference type="GO" id="GO:0005829">
    <property type="term" value="C:cytosol"/>
    <property type="evidence" value="ECO:0007669"/>
    <property type="project" value="TreeGrafter"/>
</dbReference>
<accession>A0A1G5IEM1</accession>
<evidence type="ECO:0000256" key="6">
    <source>
        <dbReference type="ARBA" id="ARBA00032162"/>
    </source>
</evidence>
<dbReference type="Gene3D" id="3.90.79.10">
    <property type="entry name" value="Nucleoside Triphosphate Pyrophosphohydrolase"/>
    <property type="match status" value="1"/>
</dbReference>
<comment type="catalytic activity">
    <reaction evidence="1">
        <text>GDP-alpha-D-mannose + H2O = alpha-D-mannose 1-phosphate + GMP + 2 H(+)</text>
        <dbReference type="Rhea" id="RHEA:27978"/>
        <dbReference type="ChEBI" id="CHEBI:15377"/>
        <dbReference type="ChEBI" id="CHEBI:15378"/>
        <dbReference type="ChEBI" id="CHEBI:57527"/>
        <dbReference type="ChEBI" id="CHEBI:58115"/>
        <dbReference type="ChEBI" id="CHEBI:58409"/>
    </reaction>
</comment>
<evidence type="ECO:0000256" key="3">
    <source>
        <dbReference type="ARBA" id="ARBA00007275"/>
    </source>
</evidence>
<keyword evidence="5" id="KW-0378">Hydrolase</keyword>
<evidence type="ECO:0000256" key="2">
    <source>
        <dbReference type="ARBA" id="ARBA00001946"/>
    </source>
</evidence>
<evidence type="ECO:0000256" key="7">
    <source>
        <dbReference type="ARBA" id="ARBA00032272"/>
    </source>
</evidence>
<name>A0A1G5IEM1_9HYPH</name>
<evidence type="ECO:0000313" key="9">
    <source>
        <dbReference type="EMBL" id="SCY73858.1"/>
    </source>
</evidence>
<evidence type="ECO:0000256" key="4">
    <source>
        <dbReference type="ARBA" id="ARBA00016377"/>
    </source>
</evidence>
<gene>
    <name evidence="9" type="ORF">SAMN02927923_02214</name>
</gene>